<dbReference type="PANTHER" id="PTHR21310">
    <property type="entry name" value="AMINOGLYCOSIDE PHOSPHOTRANSFERASE-RELATED-RELATED"/>
    <property type="match status" value="1"/>
</dbReference>
<evidence type="ECO:0000313" key="2">
    <source>
        <dbReference type="Proteomes" id="UP000807469"/>
    </source>
</evidence>
<gene>
    <name evidence="1" type="ORF">BDN70DRAFT_908077</name>
</gene>
<dbReference type="InterPro" id="IPR011009">
    <property type="entry name" value="Kinase-like_dom_sf"/>
</dbReference>
<reference evidence="1" key="1">
    <citation type="submission" date="2020-11" db="EMBL/GenBank/DDBJ databases">
        <authorList>
            <consortium name="DOE Joint Genome Institute"/>
            <person name="Ahrendt S."/>
            <person name="Riley R."/>
            <person name="Andreopoulos W."/>
            <person name="Labutti K."/>
            <person name="Pangilinan J."/>
            <person name="Ruiz-Duenas F.J."/>
            <person name="Barrasa J.M."/>
            <person name="Sanchez-Garcia M."/>
            <person name="Camarero S."/>
            <person name="Miyauchi S."/>
            <person name="Serrano A."/>
            <person name="Linde D."/>
            <person name="Babiker R."/>
            <person name="Drula E."/>
            <person name="Ayuso-Fernandez I."/>
            <person name="Pacheco R."/>
            <person name="Padilla G."/>
            <person name="Ferreira P."/>
            <person name="Barriuso J."/>
            <person name="Kellner H."/>
            <person name="Castanera R."/>
            <person name="Alfaro M."/>
            <person name="Ramirez L."/>
            <person name="Pisabarro A.G."/>
            <person name="Kuo A."/>
            <person name="Tritt A."/>
            <person name="Lipzen A."/>
            <person name="He G."/>
            <person name="Yan M."/>
            <person name="Ng V."/>
            <person name="Cullen D."/>
            <person name="Martin F."/>
            <person name="Rosso M.-N."/>
            <person name="Henrissat B."/>
            <person name="Hibbett D."/>
            <person name="Martinez A.T."/>
            <person name="Grigoriev I.V."/>
        </authorList>
    </citation>
    <scope>NUCLEOTIDE SEQUENCE</scope>
    <source>
        <strain evidence="1">CIRM-BRFM 674</strain>
    </source>
</reference>
<protein>
    <recommendedName>
        <fullName evidence="3">Aminoglycoside phosphotransferase domain-containing protein</fullName>
    </recommendedName>
</protein>
<organism evidence="1 2">
    <name type="scientific">Pholiota conissans</name>
    <dbReference type="NCBI Taxonomy" id="109636"/>
    <lineage>
        <taxon>Eukaryota</taxon>
        <taxon>Fungi</taxon>
        <taxon>Dikarya</taxon>
        <taxon>Basidiomycota</taxon>
        <taxon>Agaricomycotina</taxon>
        <taxon>Agaricomycetes</taxon>
        <taxon>Agaricomycetidae</taxon>
        <taxon>Agaricales</taxon>
        <taxon>Agaricineae</taxon>
        <taxon>Strophariaceae</taxon>
        <taxon>Pholiota</taxon>
    </lineage>
</organism>
<dbReference type="SUPFAM" id="SSF56112">
    <property type="entry name" value="Protein kinase-like (PK-like)"/>
    <property type="match status" value="1"/>
</dbReference>
<dbReference type="PANTHER" id="PTHR21310:SF15">
    <property type="entry name" value="AMINOGLYCOSIDE PHOSPHOTRANSFERASE DOMAIN-CONTAINING PROTEIN"/>
    <property type="match status" value="1"/>
</dbReference>
<proteinExistence type="predicted"/>
<dbReference type="OrthoDB" id="5404599at2759"/>
<keyword evidence="2" id="KW-1185">Reference proteome</keyword>
<evidence type="ECO:0008006" key="3">
    <source>
        <dbReference type="Google" id="ProtNLM"/>
    </source>
</evidence>
<sequence>MINGTNFNCAEEVAATRYVEANTAIPVPHILDCVSLHRPGLPLMGLVVMKVASGHPLGQKGEHLDKMSQRQKDVFVQTLRGWFEQLQSLLPPDEHIISGSQKGGLYSFRIRDVLDGPLGPYPTQHVFHAQDFCTPWPIELEKAEVAKALEHRSRTNYKICLTHGDLIPLIDWETASWMPEYWELTRALFLRLSYTGWVEPFKRIFPGYDSEVIVESAIWRHWEAD</sequence>
<accession>A0A9P5YVZ0</accession>
<dbReference type="EMBL" id="MU155327">
    <property type="protein sequence ID" value="KAF9475559.1"/>
    <property type="molecule type" value="Genomic_DNA"/>
</dbReference>
<name>A0A9P5YVZ0_9AGAR</name>
<dbReference type="InterPro" id="IPR051678">
    <property type="entry name" value="AGP_Transferase"/>
</dbReference>
<dbReference type="AlphaFoldDB" id="A0A9P5YVZ0"/>
<dbReference type="Proteomes" id="UP000807469">
    <property type="component" value="Unassembled WGS sequence"/>
</dbReference>
<evidence type="ECO:0000313" key="1">
    <source>
        <dbReference type="EMBL" id="KAF9475559.1"/>
    </source>
</evidence>
<comment type="caution">
    <text evidence="1">The sequence shown here is derived from an EMBL/GenBank/DDBJ whole genome shotgun (WGS) entry which is preliminary data.</text>
</comment>